<feature type="transmembrane region" description="Helical" evidence="1">
    <location>
        <begin position="242"/>
        <end position="258"/>
    </location>
</feature>
<sequence length="259" mass="26317">MLRSDYVRSVVVALAAGVLWALIEASSASWASTQASTAATVGRVSIVAIAVIVGVALSAALRTTVIAVCARVEISVDEAALGTKIPVIVSGVVWGVISAFVSTPTSAPPAAMLFLALVVPWIAWIDQRVQRIPTALAYLAASGTAAMILLTGVVHGTWGAVGRALLAGLAAGILFFALAVLLRGGIGIGDARLVVSLAMVLGYVGWTSLGAALVFSILTAFVGVIVVRVLRAIRSEPARSHIALGPYLALGTALTLVAS</sequence>
<feature type="transmembrane region" description="Helical" evidence="1">
    <location>
        <begin position="164"/>
        <end position="182"/>
    </location>
</feature>
<dbReference type="AlphaFoldDB" id="G8JYW7"/>
<protein>
    <submittedName>
        <fullName evidence="2">Putative type IV peptidase</fullName>
    </submittedName>
</protein>
<proteinExistence type="predicted"/>
<feature type="transmembrane region" description="Helical" evidence="1">
    <location>
        <begin position="107"/>
        <end position="124"/>
    </location>
</feature>
<keyword evidence="1" id="KW-0472">Membrane</keyword>
<geneLocation type="plasmid" evidence="2">
    <name>pFiD188</name>
</geneLocation>
<dbReference type="EMBL" id="JN093097">
    <property type="protein sequence ID" value="AET25238.1"/>
    <property type="molecule type" value="Genomic_DNA"/>
</dbReference>
<evidence type="ECO:0000313" key="2">
    <source>
        <dbReference type="EMBL" id="AET25238.1"/>
    </source>
</evidence>
<feature type="transmembrane region" description="Helical" evidence="1">
    <location>
        <begin position="81"/>
        <end position="101"/>
    </location>
</feature>
<dbReference type="RefSeq" id="WP_015586156.1">
    <property type="nucleotide sequence ID" value="NZ_CP015236.1"/>
</dbReference>
<feature type="transmembrane region" description="Helical" evidence="1">
    <location>
        <begin position="136"/>
        <end position="158"/>
    </location>
</feature>
<keyword evidence="1" id="KW-1133">Transmembrane helix</keyword>
<keyword evidence="2" id="KW-0614">Plasmid</keyword>
<name>G8JYW7_RHOFA</name>
<keyword evidence="1" id="KW-0812">Transmembrane</keyword>
<accession>G8JYW7</accession>
<reference evidence="2" key="2">
    <citation type="journal article" date="2010" name="Mol. Plant Microbe Interact.">
        <title>Rhodococcus fascians impacts plant development through the dynamic fas-mediated production of a cytokinin mix.</title>
        <authorList>
            <person name="Pertry I."/>
            <person name="Vaclavikova K."/>
            <person name="Gemrotova M."/>
            <person name="Spichal L."/>
            <person name="Galuszka P."/>
            <person name="Depuydt S."/>
            <person name="Temmerman W."/>
            <person name="Stes E."/>
            <person name="De Keyser A."/>
            <person name="Riefler M."/>
            <person name="Biondi S."/>
            <person name="Novak O."/>
            <person name="Schmulling T."/>
            <person name="Strnad M."/>
            <person name="Tarkowski P."/>
            <person name="Holsters M."/>
            <person name="Vereecke D."/>
        </authorList>
    </citation>
    <scope>NUCLEOTIDE SEQUENCE</scope>
    <source>
        <strain evidence="2">D188</strain>
        <plasmid evidence="2">pFiD188</plasmid>
    </source>
</reference>
<dbReference type="Gene3D" id="1.20.120.1220">
    <property type="match status" value="1"/>
</dbReference>
<feature type="transmembrane region" description="Helical" evidence="1">
    <location>
        <begin position="45"/>
        <end position="69"/>
    </location>
</feature>
<organism evidence="2">
    <name type="scientific">Rhodococcoides fascians D188</name>
    <dbReference type="NCBI Taxonomy" id="1051973"/>
    <lineage>
        <taxon>Bacteria</taxon>
        <taxon>Bacillati</taxon>
        <taxon>Actinomycetota</taxon>
        <taxon>Actinomycetes</taxon>
        <taxon>Mycobacteriales</taxon>
        <taxon>Nocardiaceae</taxon>
        <taxon>Rhodococcoides</taxon>
    </lineage>
</organism>
<evidence type="ECO:0000256" key="1">
    <source>
        <dbReference type="SAM" id="Phobius"/>
    </source>
</evidence>
<reference evidence="2" key="4">
    <citation type="submission" date="2011-06" db="EMBL/GenBank/DDBJ databases">
        <authorList>
            <person name="Vereecke D.M."/>
        </authorList>
    </citation>
    <scope>NUCLEOTIDE SEQUENCE</scope>
    <source>
        <strain evidence="2">D188</strain>
        <plasmid evidence="2">pFiD188</plasmid>
    </source>
</reference>
<reference evidence="2" key="5">
    <citation type="journal article" date="2012" name="Mol. Plant Microbe Interact.">
        <title>pFiD188, the linear virulence plasmid of Rhodococcus fascians D188.</title>
        <authorList>
            <person name="Francis I."/>
            <person name="De Keyser A."/>
            <person name="De Backer P."/>
            <person name="Simon-Mateo C."/>
            <person name="Kalkus J."/>
            <person name="Pertry I."/>
            <person name="Ardiles-Diaz W."/>
            <person name="De Rycke R."/>
            <person name="Vandeputte O.M."/>
            <person name="El Jaziri M."/>
            <person name="Holsters M."/>
            <person name="Vereecke D."/>
        </authorList>
    </citation>
    <scope>NUCLEOTIDE SEQUENCE</scope>
    <source>
        <strain evidence="2">D188</strain>
        <plasmid evidence="2">pFiD188</plasmid>
    </source>
</reference>
<reference evidence="2" key="1">
    <citation type="journal article" date="2009" name="Proc. Natl. Acad. Sci. U.S.A.">
        <title>Identification of Rhodococcus fascians cytokinins and their modus operandi to reshape the plant.</title>
        <authorList>
            <person name="Pertry I."/>
            <person name="Vaclavikova K."/>
            <person name="Depuydt S."/>
            <person name="Galuszka P."/>
            <person name="Spichal L."/>
            <person name="Temmerman W."/>
            <person name="Stes E."/>
            <person name="Schmulling T."/>
            <person name="Kakimoto T."/>
            <person name="Van Montagu M.C."/>
            <person name="Strnad M."/>
            <person name="Holsters M."/>
            <person name="Tarkowski P."/>
            <person name="Vereecke D."/>
        </authorList>
    </citation>
    <scope>NUCLEOTIDE SEQUENCE</scope>
    <source>
        <strain evidence="2">D188</strain>
        <plasmid evidence="2">pFiD188</plasmid>
    </source>
</reference>
<feature type="transmembrane region" description="Helical" evidence="1">
    <location>
        <begin position="189"/>
        <end position="206"/>
    </location>
</feature>
<reference evidence="2" key="3">
    <citation type="journal article" date="2011" name="Annu. Rev. Phytopathol.">
        <title>A successful bacterial coup d'etat: how Rhodococcus fascians redirects plant development.</title>
        <authorList>
            <person name="Stes E."/>
            <person name="Vandeputte O.M."/>
            <person name="El Jaziri M."/>
            <person name="Holsters M."/>
            <person name="Vereecke D."/>
        </authorList>
    </citation>
    <scope>NUCLEOTIDE SEQUENCE</scope>
    <source>
        <strain evidence="2">D188</strain>
        <plasmid evidence="2">pFiD188</plasmid>
    </source>
</reference>
<gene>
    <name evidence="2" type="ORF">pFi_102</name>
</gene>